<proteinExistence type="predicted"/>
<dbReference type="PANTHER" id="PTHR24123:SF141">
    <property type="entry name" value="ANKYRIN 2, ISOFORM U"/>
    <property type="match status" value="1"/>
</dbReference>
<evidence type="ECO:0000256" key="2">
    <source>
        <dbReference type="ARBA" id="ARBA00023043"/>
    </source>
</evidence>
<dbReference type="PROSITE" id="PS50297">
    <property type="entry name" value="ANK_REP_REGION"/>
    <property type="match status" value="3"/>
</dbReference>
<dbReference type="InterPro" id="IPR036770">
    <property type="entry name" value="Ankyrin_rpt-contain_sf"/>
</dbReference>
<protein>
    <submittedName>
        <fullName evidence="4">Putative ankyrin repeat protein FPV162</fullName>
    </submittedName>
</protein>
<dbReference type="PANTHER" id="PTHR24123">
    <property type="entry name" value="ANKYRIN REPEAT-CONTAINING"/>
    <property type="match status" value="1"/>
</dbReference>
<dbReference type="Gene3D" id="1.25.40.20">
    <property type="entry name" value="Ankyrin repeat-containing domain"/>
    <property type="match status" value="4"/>
</dbReference>
<keyword evidence="1" id="KW-0677">Repeat</keyword>
<feature type="repeat" description="ANK" evidence="3">
    <location>
        <begin position="572"/>
        <end position="604"/>
    </location>
</feature>
<dbReference type="SUPFAM" id="SSF48403">
    <property type="entry name" value="Ankyrin repeat"/>
    <property type="match status" value="2"/>
</dbReference>
<accession>A0A146LN40</accession>
<dbReference type="SMART" id="SM00248">
    <property type="entry name" value="ANK"/>
    <property type="match status" value="13"/>
</dbReference>
<dbReference type="EMBL" id="GDHC01010849">
    <property type="protein sequence ID" value="JAQ07780.1"/>
    <property type="molecule type" value="Transcribed_RNA"/>
</dbReference>
<evidence type="ECO:0000313" key="4">
    <source>
        <dbReference type="EMBL" id="JAQ07780.1"/>
    </source>
</evidence>
<dbReference type="InterPro" id="IPR051165">
    <property type="entry name" value="Multifunctional_ANK_Repeat"/>
</dbReference>
<organism evidence="4">
    <name type="scientific">Lygus hesperus</name>
    <name type="common">Western plant bug</name>
    <dbReference type="NCBI Taxonomy" id="30085"/>
    <lineage>
        <taxon>Eukaryota</taxon>
        <taxon>Metazoa</taxon>
        <taxon>Ecdysozoa</taxon>
        <taxon>Arthropoda</taxon>
        <taxon>Hexapoda</taxon>
        <taxon>Insecta</taxon>
        <taxon>Pterygota</taxon>
        <taxon>Neoptera</taxon>
        <taxon>Paraneoptera</taxon>
        <taxon>Hemiptera</taxon>
        <taxon>Heteroptera</taxon>
        <taxon>Panheteroptera</taxon>
        <taxon>Cimicomorpha</taxon>
        <taxon>Miridae</taxon>
        <taxon>Mirini</taxon>
        <taxon>Lygus</taxon>
    </lineage>
</organism>
<feature type="repeat" description="ANK" evidence="3">
    <location>
        <begin position="605"/>
        <end position="639"/>
    </location>
</feature>
<feature type="repeat" description="ANK" evidence="3">
    <location>
        <begin position="176"/>
        <end position="218"/>
    </location>
</feature>
<sequence>MMASFSTFHFNRRWYDSDYESELIAILKKEYDCDRAYTLICLGHNDELYGFPDIVLRSNGRLGLTKCLADMKDRILDLIRKDESIINVRDCLGLSPLHLICSLHSPGQMEILKLLCTQRTSYANTLDSMSRTPLHHAVSPANMKYHSECNDSGVSLVDIVTLLIKHGADVNAMECHGLTPLHLALDYYRSGSSNRLRELPELIRTLIESGASLNLKAPCGSSPSSLTPLHLACRLHGRPSLDVLSLMISPDYVNSTDHRMKSPLHELLSIGDKKAQHSDHSLSSPCNFIVDKARLLLDCGADVNARDYEGVTPLLMVLDNPNNKFCVPLVKLLLEKGAIPNVRLAQNRASPLHLVCKHFDDDVVEQLVPLFLKAGARINARDYKLLTPFHCALFPRNETSCKIGTFLSVNTLRTLIKFGADPTLNDVHENSSIHMVCMSPNHHIKDVISFLISEGCKINNVNKQGNTPLLHFLQNNFDKKSIQTLIDLGANCQSQNLEDISPLHLVSRSLVYHDDVDEIIEAILKGGANVNVQDCYGNTPIHYAVRDESTTNMKGIRKLLLAGANLNITNSLGMAPLHIVCSNGGHFLAKTLLDFGADVNLKDGESNTPLHIAQAANENASSICRVLVENGADLAAKNCRNATPFVIMNLNTYHFMIGHTVLLIVSGKYNLNKKESALLDYNGIFRKRYLACFSCAPAMKTQFIANSSITLLDFLLARNERALRYIHNPEIFKGVNELADSVKYRWYSSMIKDKMNELLFLKTLFDRTSKSLRIIWSPFHYPDILIEKVISHLDEADMNALNRAVFFASCSSNII</sequence>
<gene>
    <name evidence="4" type="primary">FPV162_1</name>
    <name evidence="4" type="ORF">g.78012</name>
</gene>
<dbReference type="Pfam" id="PF00023">
    <property type="entry name" value="Ank"/>
    <property type="match status" value="2"/>
</dbReference>
<evidence type="ECO:0000256" key="1">
    <source>
        <dbReference type="ARBA" id="ARBA00022737"/>
    </source>
</evidence>
<feature type="repeat" description="ANK" evidence="3">
    <location>
        <begin position="347"/>
        <end position="383"/>
    </location>
</feature>
<evidence type="ECO:0000256" key="3">
    <source>
        <dbReference type="PROSITE-ProRule" id="PRU00023"/>
    </source>
</evidence>
<dbReference type="PROSITE" id="PS50088">
    <property type="entry name" value="ANK_REPEAT"/>
    <property type="match status" value="6"/>
</dbReference>
<feature type="repeat" description="ANK" evidence="3">
    <location>
        <begin position="129"/>
        <end position="175"/>
    </location>
</feature>
<name>A0A146LN40_LYGHE</name>
<dbReference type="Pfam" id="PF12796">
    <property type="entry name" value="Ank_2"/>
    <property type="match status" value="2"/>
</dbReference>
<dbReference type="InterPro" id="IPR002110">
    <property type="entry name" value="Ankyrin_rpt"/>
</dbReference>
<feature type="repeat" description="ANK" evidence="3">
    <location>
        <begin position="536"/>
        <end position="571"/>
    </location>
</feature>
<dbReference type="AlphaFoldDB" id="A0A146LN40"/>
<keyword evidence="2 3" id="KW-0040">ANK repeat</keyword>
<reference evidence="4" key="1">
    <citation type="journal article" date="2016" name="Gigascience">
        <title>De novo construction of an expanded transcriptome assembly for the western tarnished plant bug, Lygus hesperus.</title>
        <authorList>
            <person name="Tassone E.E."/>
            <person name="Geib S.M."/>
            <person name="Hall B."/>
            <person name="Fabrick J.A."/>
            <person name="Brent C.S."/>
            <person name="Hull J.J."/>
        </authorList>
    </citation>
    <scope>NUCLEOTIDE SEQUENCE</scope>
</reference>